<feature type="compositionally biased region" description="Polar residues" evidence="11">
    <location>
        <begin position="620"/>
        <end position="647"/>
    </location>
</feature>
<keyword evidence="9 12" id="KW-1133">Transmembrane helix</keyword>
<evidence type="ECO:0000313" key="15">
    <source>
        <dbReference type="EMBL" id="CAH9084386.1"/>
    </source>
</evidence>
<dbReference type="AlphaFoldDB" id="A0AAV0CV13"/>
<dbReference type="Gene3D" id="1.10.510.10">
    <property type="entry name" value="Transferase(Phosphotransferase) domain 1"/>
    <property type="match status" value="1"/>
</dbReference>
<evidence type="ECO:0000256" key="3">
    <source>
        <dbReference type="ARBA" id="ARBA00022614"/>
    </source>
</evidence>
<dbReference type="SUPFAM" id="SSF52058">
    <property type="entry name" value="L domain-like"/>
    <property type="match status" value="1"/>
</dbReference>
<evidence type="ECO:0000256" key="10">
    <source>
        <dbReference type="ARBA" id="ARBA00023136"/>
    </source>
</evidence>
<comment type="caution">
    <text evidence="15">The sequence shown here is derived from an EMBL/GenBank/DDBJ whole genome shotgun (WGS) entry which is preliminary data.</text>
</comment>
<dbReference type="InterPro" id="IPR011009">
    <property type="entry name" value="Kinase-like_dom_sf"/>
</dbReference>
<proteinExistence type="predicted"/>
<dbReference type="SUPFAM" id="SSF56112">
    <property type="entry name" value="Protein kinase-like (PK-like)"/>
    <property type="match status" value="1"/>
</dbReference>
<feature type="domain" description="Protein kinase" evidence="14">
    <location>
        <begin position="350"/>
        <end position="618"/>
    </location>
</feature>
<dbReference type="Gene3D" id="3.30.200.20">
    <property type="entry name" value="Phosphorylase Kinase, domain 1"/>
    <property type="match status" value="1"/>
</dbReference>
<dbReference type="FunFam" id="3.80.10.10:FF:000234">
    <property type="entry name" value="Probable inactive receptor kinase RLK902"/>
    <property type="match status" value="1"/>
</dbReference>
<dbReference type="GO" id="GO:0016020">
    <property type="term" value="C:membrane"/>
    <property type="evidence" value="ECO:0007669"/>
    <property type="project" value="UniProtKB-SubCell"/>
</dbReference>
<dbReference type="Gene3D" id="3.80.10.10">
    <property type="entry name" value="Ribonuclease Inhibitor"/>
    <property type="match status" value="2"/>
</dbReference>
<evidence type="ECO:0000256" key="4">
    <source>
        <dbReference type="ARBA" id="ARBA00022692"/>
    </source>
</evidence>
<evidence type="ECO:0000256" key="5">
    <source>
        <dbReference type="ARBA" id="ARBA00022729"/>
    </source>
</evidence>
<evidence type="ECO:0000256" key="11">
    <source>
        <dbReference type="SAM" id="MobiDB-lite"/>
    </source>
</evidence>
<feature type="chain" id="PRO_5043931011" description="Protein kinase domain-containing protein" evidence="13">
    <location>
        <begin position="32"/>
        <end position="647"/>
    </location>
</feature>
<keyword evidence="6" id="KW-0677">Repeat</keyword>
<dbReference type="GO" id="GO:0005524">
    <property type="term" value="F:ATP binding"/>
    <property type="evidence" value="ECO:0007669"/>
    <property type="project" value="UniProtKB-KW"/>
</dbReference>
<name>A0AAV0CV13_9ASTE</name>
<reference evidence="15" key="1">
    <citation type="submission" date="2022-07" db="EMBL/GenBank/DDBJ databases">
        <authorList>
            <person name="Macas J."/>
            <person name="Novak P."/>
            <person name="Neumann P."/>
        </authorList>
    </citation>
    <scope>NUCLEOTIDE SEQUENCE</scope>
</reference>
<dbReference type="Pfam" id="PF08263">
    <property type="entry name" value="LRRNT_2"/>
    <property type="match status" value="1"/>
</dbReference>
<keyword evidence="8" id="KW-0067">ATP-binding</keyword>
<keyword evidence="4 12" id="KW-0812">Transmembrane</keyword>
<dbReference type="FunFam" id="3.30.200.20:FF:000307">
    <property type="entry name" value="pollen receptor-like kinase 1"/>
    <property type="match status" value="1"/>
</dbReference>
<evidence type="ECO:0000256" key="6">
    <source>
        <dbReference type="ARBA" id="ARBA00022737"/>
    </source>
</evidence>
<dbReference type="Proteomes" id="UP001152523">
    <property type="component" value="Unassembled WGS sequence"/>
</dbReference>
<feature type="transmembrane region" description="Helical" evidence="12">
    <location>
        <begin position="257"/>
        <end position="282"/>
    </location>
</feature>
<evidence type="ECO:0000256" key="2">
    <source>
        <dbReference type="ARBA" id="ARBA00022553"/>
    </source>
</evidence>
<sequence>MGKLMAAILHSGFALFLAFLASELSICRVNAEPVQDKNALLDFLSKTKHSNRLQWNTSATVCSWVGVECDATRSFVFALRFPAVGLVGNIPADTLGKLTQLRVLSLRSNRLTGPIPDDFSNLEHLRNLYLQNNLFSGEFPASLANLTRLIRLDLSSNNFSGEIPAAVNNFSNLSRLYLQDNGFTGKIPSLSLSSLSDFNVSNNRLNGPIPSTVSKYPASAFAGNSDLCGDPLPPCGQNSPSPAPAASPASSHKKLSAAAIAGIVIGSVLGALLLLLILFLCLRRGRGRGRTPREAKPSTVANAGPTRAVAEPAGTSSSKDDITGGSAAGEGSKLVFLSGGYTFNLESLLRASAEVLGKGSAGTSYKAVMEEGTTVVVKRLKDVTAERTEFEKQMQVVGKLGNENVLPIRAYYYSRDEKLLVSDYMPAGSLSALLHGSRGSGRTPLVWESRIGIALSAAKGLAYLHRSSVVHGNIKASNVLLKQDNNHDARLSDYGLNTLFTSILPNRATGYLAPEVVDLRKVTLKSDVYSFGVLVLELLTGKSPNQASLGEDGVDLPRWVQSVVREEWTAEVFDVELMRHHNVEEEMVQLLQIAMSCVETVPNSRPTMRDVVELIERVGHNSSDNPSRGSDGQTPQYSSSSPTGTAP</sequence>
<dbReference type="EMBL" id="CAMAPF010000046">
    <property type="protein sequence ID" value="CAH9084386.1"/>
    <property type="molecule type" value="Genomic_DNA"/>
</dbReference>
<evidence type="ECO:0000256" key="12">
    <source>
        <dbReference type="SAM" id="Phobius"/>
    </source>
</evidence>
<evidence type="ECO:0000256" key="7">
    <source>
        <dbReference type="ARBA" id="ARBA00022741"/>
    </source>
</evidence>
<comment type="subcellular location">
    <subcellularLocation>
        <location evidence="1">Membrane</location>
    </subcellularLocation>
</comment>
<feature type="signal peptide" evidence="13">
    <location>
        <begin position="1"/>
        <end position="31"/>
    </location>
</feature>
<dbReference type="Pfam" id="PF07714">
    <property type="entry name" value="PK_Tyr_Ser-Thr"/>
    <property type="match status" value="1"/>
</dbReference>
<dbReference type="GO" id="GO:0004672">
    <property type="term" value="F:protein kinase activity"/>
    <property type="evidence" value="ECO:0007669"/>
    <property type="project" value="InterPro"/>
</dbReference>
<dbReference type="InterPro" id="IPR050994">
    <property type="entry name" value="At_inactive_RLKs"/>
</dbReference>
<dbReference type="FunFam" id="1.10.510.10:FF:000095">
    <property type="entry name" value="protein STRUBBELIG-RECEPTOR FAMILY 8"/>
    <property type="match status" value="1"/>
</dbReference>
<evidence type="ECO:0000256" key="1">
    <source>
        <dbReference type="ARBA" id="ARBA00004370"/>
    </source>
</evidence>
<dbReference type="PANTHER" id="PTHR48010:SF55">
    <property type="entry name" value="OS01G0607900 PROTEIN"/>
    <property type="match status" value="1"/>
</dbReference>
<dbReference type="Pfam" id="PF00560">
    <property type="entry name" value="LRR_1"/>
    <property type="match status" value="1"/>
</dbReference>
<feature type="region of interest" description="Disordered" evidence="11">
    <location>
        <begin position="287"/>
        <end position="325"/>
    </location>
</feature>
<gene>
    <name evidence="15" type="ORF">CEPIT_LOCUS8875</name>
</gene>
<keyword evidence="16" id="KW-1185">Reference proteome</keyword>
<dbReference type="PANTHER" id="PTHR48010">
    <property type="entry name" value="OS05G0588300 PROTEIN"/>
    <property type="match status" value="1"/>
</dbReference>
<dbReference type="PROSITE" id="PS50011">
    <property type="entry name" value="PROTEIN_KINASE_DOM"/>
    <property type="match status" value="1"/>
</dbReference>
<keyword evidence="5 13" id="KW-0732">Signal</keyword>
<keyword evidence="10 12" id="KW-0472">Membrane</keyword>
<evidence type="ECO:0000259" key="14">
    <source>
        <dbReference type="PROSITE" id="PS50011"/>
    </source>
</evidence>
<dbReference type="InterPro" id="IPR000719">
    <property type="entry name" value="Prot_kinase_dom"/>
</dbReference>
<protein>
    <recommendedName>
        <fullName evidence="14">Protein kinase domain-containing protein</fullName>
    </recommendedName>
</protein>
<evidence type="ECO:0000313" key="16">
    <source>
        <dbReference type="Proteomes" id="UP001152523"/>
    </source>
</evidence>
<feature type="region of interest" description="Disordered" evidence="11">
    <location>
        <begin position="619"/>
        <end position="647"/>
    </location>
</feature>
<dbReference type="InterPro" id="IPR001245">
    <property type="entry name" value="Ser-Thr/Tyr_kinase_cat_dom"/>
</dbReference>
<keyword evidence="7" id="KW-0547">Nucleotide-binding</keyword>
<accession>A0AAV0CV13</accession>
<keyword evidence="2" id="KW-0597">Phosphoprotein</keyword>
<dbReference type="InterPro" id="IPR032675">
    <property type="entry name" value="LRR_dom_sf"/>
</dbReference>
<evidence type="ECO:0000256" key="9">
    <source>
        <dbReference type="ARBA" id="ARBA00022989"/>
    </source>
</evidence>
<dbReference type="InterPro" id="IPR013210">
    <property type="entry name" value="LRR_N_plant-typ"/>
</dbReference>
<dbReference type="InterPro" id="IPR001611">
    <property type="entry name" value="Leu-rich_rpt"/>
</dbReference>
<keyword evidence="3" id="KW-0433">Leucine-rich repeat</keyword>
<organism evidence="15 16">
    <name type="scientific">Cuscuta epithymum</name>
    <dbReference type="NCBI Taxonomy" id="186058"/>
    <lineage>
        <taxon>Eukaryota</taxon>
        <taxon>Viridiplantae</taxon>
        <taxon>Streptophyta</taxon>
        <taxon>Embryophyta</taxon>
        <taxon>Tracheophyta</taxon>
        <taxon>Spermatophyta</taxon>
        <taxon>Magnoliopsida</taxon>
        <taxon>eudicotyledons</taxon>
        <taxon>Gunneridae</taxon>
        <taxon>Pentapetalae</taxon>
        <taxon>asterids</taxon>
        <taxon>lamiids</taxon>
        <taxon>Solanales</taxon>
        <taxon>Convolvulaceae</taxon>
        <taxon>Cuscuteae</taxon>
        <taxon>Cuscuta</taxon>
        <taxon>Cuscuta subgen. Cuscuta</taxon>
    </lineage>
</organism>
<evidence type="ECO:0000256" key="13">
    <source>
        <dbReference type="SAM" id="SignalP"/>
    </source>
</evidence>
<evidence type="ECO:0000256" key="8">
    <source>
        <dbReference type="ARBA" id="ARBA00022840"/>
    </source>
</evidence>
<dbReference type="Pfam" id="PF13855">
    <property type="entry name" value="LRR_8"/>
    <property type="match status" value="1"/>
</dbReference>